<reference evidence="2" key="1">
    <citation type="submission" date="2020-04" db="EMBL/GenBank/DDBJ databases">
        <title>A desert anoxygenic phototrophic bacterium fixes CO2 using RubisCO under aerobic conditions.</title>
        <authorList>
            <person name="Tang K."/>
        </authorList>
    </citation>
    <scope>NUCLEOTIDE SEQUENCE [LARGE SCALE GENOMIC DNA]</scope>
    <source>
        <strain evidence="2">MIMtkB3</strain>
    </source>
</reference>
<name>A0A858R372_9PROT</name>
<dbReference type="Proteomes" id="UP000501891">
    <property type="component" value="Chromosome"/>
</dbReference>
<dbReference type="SUPFAM" id="SSF53474">
    <property type="entry name" value="alpha/beta-Hydrolases"/>
    <property type="match status" value="1"/>
</dbReference>
<accession>A0A858R372</accession>
<dbReference type="InterPro" id="IPR002925">
    <property type="entry name" value="Dienelactn_hydro"/>
</dbReference>
<sequence length="215" mass="23376">MPARAQTDGTLMGGYQAVTLSTARGEVKSRFYAPQRLAESKGRGVIWVGGVGGGWDSPARDLYARLALELAGEDLAGLRVRYRKPGELEECLFDLLTAARFLETKGVNRLGIVGHSFGGAVAVQAAAKLSQVRAVVTLATQGRGAEPASRLGPRVAMLMMHGTDDEVLPVESTEYVNRLAKEPKQLVIFNGARHLLDEVADRVHREVRDWLLTRL</sequence>
<dbReference type="AlphaFoldDB" id="A0A858R372"/>
<dbReference type="KEGG" id="acru:HHL28_00855"/>
<evidence type="ECO:0000313" key="2">
    <source>
        <dbReference type="EMBL" id="QJE71851.1"/>
    </source>
</evidence>
<feature type="domain" description="Dienelactone hydrolase" evidence="1">
    <location>
        <begin position="87"/>
        <end position="194"/>
    </location>
</feature>
<keyword evidence="3" id="KW-1185">Reference proteome</keyword>
<organism evidence="2 3">
    <name type="scientific">Aerophototrophica crusticola</name>
    <dbReference type="NCBI Taxonomy" id="1709002"/>
    <lineage>
        <taxon>Bacteria</taxon>
        <taxon>Pseudomonadati</taxon>
        <taxon>Pseudomonadota</taxon>
        <taxon>Alphaproteobacteria</taxon>
        <taxon>Rhodospirillales</taxon>
        <taxon>Rhodospirillaceae</taxon>
        <taxon>Aerophototrophica</taxon>
    </lineage>
</organism>
<dbReference type="InterPro" id="IPR029058">
    <property type="entry name" value="AB_hydrolase_fold"/>
</dbReference>
<protein>
    <submittedName>
        <fullName evidence="2">Alpha/beta hydrolase</fullName>
    </submittedName>
</protein>
<evidence type="ECO:0000313" key="3">
    <source>
        <dbReference type="Proteomes" id="UP000501891"/>
    </source>
</evidence>
<dbReference type="Pfam" id="PF01738">
    <property type="entry name" value="DLH"/>
    <property type="match status" value="1"/>
</dbReference>
<keyword evidence="2" id="KW-0378">Hydrolase</keyword>
<dbReference type="Gene3D" id="3.40.50.1820">
    <property type="entry name" value="alpha/beta hydrolase"/>
    <property type="match status" value="1"/>
</dbReference>
<gene>
    <name evidence="2" type="ORF">HHL28_00855</name>
</gene>
<proteinExistence type="predicted"/>
<evidence type="ECO:0000259" key="1">
    <source>
        <dbReference type="Pfam" id="PF01738"/>
    </source>
</evidence>
<dbReference type="EMBL" id="CP051775">
    <property type="protein sequence ID" value="QJE71851.1"/>
    <property type="molecule type" value="Genomic_DNA"/>
</dbReference>
<dbReference type="GO" id="GO:0016787">
    <property type="term" value="F:hydrolase activity"/>
    <property type="evidence" value="ECO:0007669"/>
    <property type="project" value="UniProtKB-KW"/>
</dbReference>